<evidence type="ECO:0000313" key="2">
    <source>
        <dbReference type="EMBL" id="GIM07915.1"/>
    </source>
</evidence>
<evidence type="ECO:0000313" key="3">
    <source>
        <dbReference type="Proteomes" id="UP000722791"/>
    </source>
</evidence>
<evidence type="ECO:0000313" key="4">
    <source>
        <dbReference type="Proteomes" id="UP000747110"/>
    </source>
</evidence>
<dbReference type="EMBL" id="BNCP01000024">
    <property type="protein sequence ID" value="GIL82533.1"/>
    <property type="molecule type" value="Genomic_DNA"/>
</dbReference>
<protein>
    <submittedName>
        <fullName evidence="2">Uncharacterized protein</fullName>
    </submittedName>
</protein>
<evidence type="ECO:0000313" key="1">
    <source>
        <dbReference type="EMBL" id="GIL82533.1"/>
    </source>
</evidence>
<accession>A0A8J4LSK8</accession>
<comment type="caution">
    <text evidence="2">The sequence shown here is derived from an EMBL/GenBank/DDBJ whole genome shotgun (WGS) entry which is preliminary data.</text>
</comment>
<sequence>MFNLLVGSSSRPDTPQCFLLTPKPIAGVHYNSYVRVLRLRYMPAAPMSLLPAVAALLISEAEGHEREAAGRQWVPGVPAAAAAAPPGGRCHCGADTSALAPDEGHPVIRIQGLVRA</sequence>
<dbReference type="AlphaFoldDB" id="A0A8J4LSK8"/>
<organism evidence="2 3">
    <name type="scientific">Volvox reticuliferus</name>
    <dbReference type="NCBI Taxonomy" id="1737510"/>
    <lineage>
        <taxon>Eukaryota</taxon>
        <taxon>Viridiplantae</taxon>
        <taxon>Chlorophyta</taxon>
        <taxon>core chlorophytes</taxon>
        <taxon>Chlorophyceae</taxon>
        <taxon>CS clade</taxon>
        <taxon>Chlamydomonadales</taxon>
        <taxon>Volvocaceae</taxon>
        <taxon>Volvox</taxon>
    </lineage>
</organism>
<gene>
    <name evidence="1" type="ORF">Vretifemale_11328</name>
    <name evidence="2" type="ORF">Vretimale_11955</name>
</gene>
<dbReference type="Proteomes" id="UP000722791">
    <property type="component" value="Unassembled WGS sequence"/>
</dbReference>
<dbReference type="OrthoDB" id="10254973at2759"/>
<proteinExistence type="predicted"/>
<keyword evidence="4" id="KW-1185">Reference proteome</keyword>
<name>A0A8J4LSK8_9CHLO</name>
<dbReference type="Proteomes" id="UP000747110">
    <property type="component" value="Unassembled WGS sequence"/>
</dbReference>
<reference evidence="2" key="1">
    <citation type="journal article" date="2021" name="Proc. Natl. Acad. Sci. U.S.A.">
        <title>Three genomes in the algal genus Volvox reveal the fate of a haploid sex-determining region after a transition to homothallism.</title>
        <authorList>
            <person name="Yamamoto K."/>
            <person name="Hamaji T."/>
            <person name="Kawai-Toyooka H."/>
            <person name="Matsuzaki R."/>
            <person name="Takahashi F."/>
            <person name="Nishimura Y."/>
            <person name="Kawachi M."/>
            <person name="Noguchi H."/>
            <person name="Minakuchi Y."/>
            <person name="Umen J.G."/>
            <person name="Toyoda A."/>
            <person name="Nozaki H."/>
        </authorList>
    </citation>
    <scope>NUCLEOTIDE SEQUENCE</scope>
    <source>
        <strain evidence="2">NIES-3785</strain>
        <strain evidence="1">NIES-3786</strain>
    </source>
</reference>
<dbReference type="EMBL" id="BNCQ01000025">
    <property type="protein sequence ID" value="GIM07915.1"/>
    <property type="molecule type" value="Genomic_DNA"/>
</dbReference>